<name>V5FP57_9VIBR</name>
<gene>
    <name evidence="1" type="ORF">VHA01S_085_00240</name>
</gene>
<accession>V5FP57</accession>
<proteinExistence type="predicted"/>
<dbReference type="Proteomes" id="UP000017800">
    <property type="component" value="Unassembled WGS sequence"/>
</dbReference>
<dbReference type="EMBL" id="BAUJ01000085">
    <property type="protein sequence ID" value="GAD91346.1"/>
    <property type="molecule type" value="Genomic_DNA"/>
</dbReference>
<keyword evidence="2" id="KW-1185">Reference proteome</keyword>
<organism evidence="1 2">
    <name type="scientific">Vibrio halioticoli NBRC 102217</name>
    <dbReference type="NCBI Taxonomy" id="1219072"/>
    <lineage>
        <taxon>Bacteria</taxon>
        <taxon>Pseudomonadati</taxon>
        <taxon>Pseudomonadota</taxon>
        <taxon>Gammaproteobacteria</taxon>
        <taxon>Vibrionales</taxon>
        <taxon>Vibrionaceae</taxon>
        <taxon>Vibrio</taxon>
    </lineage>
</organism>
<sequence>MRIFRVIENFVKNHYVKRINGGISRDCWANVEIESKYLEAYKVMVDVRQEEADMLELERIEAIQRYEEERELFYLKSQNKSDFSHWLSTL</sequence>
<reference evidence="1 2" key="1">
    <citation type="submission" date="2013-11" db="EMBL/GenBank/DDBJ databases">
        <title>Whole genome shotgun sequence of Vibrio halioticoli NBRC 102217.</title>
        <authorList>
            <person name="Isaki S."/>
            <person name="Kimura A."/>
            <person name="Ohji S."/>
            <person name="Hosoyama A."/>
            <person name="Fujita N."/>
            <person name="Hashimoto M."/>
            <person name="Hosoyama Y."/>
            <person name="Yamazoe A."/>
        </authorList>
    </citation>
    <scope>NUCLEOTIDE SEQUENCE [LARGE SCALE GENOMIC DNA]</scope>
    <source>
        <strain evidence="1 2">NBRC 102217</strain>
    </source>
</reference>
<evidence type="ECO:0000313" key="1">
    <source>
        <dbReference type="EMBL" id="GAD91346.1"/>
    </source>
</evidence>
<protein>
    <submittedName>
        <fullName evidence="1">Uncharacterized protein</fullName>
    </submittedName>
</protein>
<comment type="caution">
    <text evidence="1">The sequence shown here is derived from an EMBL/GenBank/DDBJ whole genome shotgun (WGS) entry which is preliminary data.</text>
</comment>
<dbReference type="AlphaFoldDB" id="V5FP57"/>
<evidence type="ECO:0000313" key="2">
    <source>
        <dbReference type="Proteomes" id="UP000017800"/>
    </source>
</evidence>
<dbReference type="RefSeq" id="WP_023405636.1">
    <property type="nucleotide sequence ID" value="NZ_BAUJ01000085.1"/>
</dbReference>